<accession>Q01PG5</accession>
<evidence type="ECO:0000313" key="1">
    <source>
        <dbReference type="EMBL" id="ABJ88455.1"/>
    </source>
</evidence>
<organism evidence="1">
    <name type="scientific">Solibacter usitatus (strain Ellin6076)</name>
    <dbReference type="NCBI Taxonomy" id="234267"/>
    <lineage>
        <taxon>Bacteria</taxon>
        <taxon>Pseudomonadati</taxon>
        <taxon>Acidobacteriota</taxon>
        <taxon>Terriglobia</taxon>
        <taxon>Bryobacterales</taxon>
        <taxon>Solibacteraceae</taxon>
        <taxon>Candidatus Solibacter</taxon>
    </lineage>
</organism>
<proteinExistence type="predicted"/>
<dbReference type="STRING" id="234267.Acid_7547"/>
<dbReference type="InParanoid" id="Q01PG5"/>
<reference evidence="1" key="1">
    <citation type="submission" date="2006-10" db="EMBL/GenBank/DDBJ databases">
        <title>Complete sequence of Solibacter usitatus Ellin6076.</title>
        <authorList>
            <consortium name="US DOE Joint Genome Institute"/>
            <person name="Copeland A."/>
            <person name="Lucas S."/>
            <person name="Lapidus A."/>
            <person name="Barry K."/>
            <person name="Detter J.C."/>
            <person name="Glavina del Rio T."/>
            <person name="Hammon N."/>
            <person name="Israni S."/>
            <person name="Dalin E."/>
            <person name="Tice H."/>
            <person name="Pitluck S."/>
            <person name="Thompson L.S."/>
            <person name="Brettin T."/>
            <person name="Bruce D."/>
            <person name="Han C."/>
            <person name="Tapia R."/>
            <person name="Gilna P."/>
            <person name="Schmutz J."/>
            <person name="Larimer F."/>
            <person name="Land M."/>
            <person name="Hauser L."/>
            <person name="Kyrpides N."/>
            <person name="Mikhailova N."/>
            <person name="Janssen P.H."/>
            <person name="Kuske C.R."/>
            <person name="Richardson P."/>
        </authorList>
    </citation>
    <scope>NUCLEOTIDE SEQUENCE</scope>
    <source>
        <strain evidence="1">Ellin6076</strain>
    </source>
</reference>
<name>Q01PG5_SOLUE</name>
<sequence length="513" mass="54621" precursor="true">MLRTLVVLFACGACLAQDRDPVRDAVEWTVALRGRMAQMANPVVRTFGTAALARVVCPIDQAAASSLYRDAIASLFNVSSSAFGERGTTVLPVASYSGLWKSVIPGALKCDPGLVAVAENQRARERIAAERAGANATLQRAYGLLSPNMPLDKQDMLDRAAQVGRGAVEAGDADTLDMDLLSMLHSALNPRAPDLADDLFTRSLEFVMSAPVPSPDGLQSLAKFLFTAPNLAGTPDEDQRNRNYTIAGANVENLMATRTSANPDNIEALIESTLKLLDIPNAVERNPVVAYALAYQLLPRARDLMPDRVPDLEKALAQLEAENASAAGQVQAKLGATENPDQDGGDPARRMTWLISQIRGALAGGQIERAYELLPGVTDLPVRSQLKNLIVFFEAVRAVEAHNDQAVSMANLARPGVKRSLLYIGLIANAPRLDLALQVLPLTAKDIAPLPAEQRVRLLSALATALLRTDVDSSLSVLSQVVTACNDVRVNPAAGSSIRPACGARPTPTTVCS</sequence>
<protein>
    <submittedName>
        <fullName evidence="1">Uncharacterized protein</fullName>
    </submittedName>
</protein>
<gene>
    <name evidence="1" type="ordered locus">Acid_7547</name>
</gene>
<dbReference type="EMBL" id="CP000473">
    <property type="protein sequence ID" value="ABJ88455.1"/>
    <property type="molecule type" value="Genomic_DNA"/>
</dbReference>
<dbReference type="HOGENOM" id="CLU_530907_0_0_0"/>
<dbReference type="AlphaFoldDB" id="Q01PG5"/>
<dbReference type="KEGG" id="sus:Acid_7547"/>